<evidence type="ECO:0000256" key="9">
    <source>
        <dbReference type="RuleBase" id="RU363032"/>
    </source>
</evidence>
<feature type="transmembrane region" description="Helical" evidence="9">
    <location>
        <begin position="12"/>
        <end position="35"/>
    </location>
</feature>
<evidence type="ECO:0000256" key="8">
    <source>
        <dbReference type="ARBA" id="ARBA00023136"/>
    </source>
</evidence>
<dbReference type="InterPro" id="IPR035906">
    <property type="entry name" value="MetI-like_sf"/>
</dbReference>
<dbReference type="RefSeq" id="WP_133611598.1">
    <property type="nucleotide sequence ID" value="NZ_SNYW01000001.1"/>
</dbReference>
<comment type="similarity">
    <text evidence="2">Belongs to the binding-protein-dependent transport system permease family. HisMQ subfamily.</text>
</comment>
<reference evidence="11 12" key="1">
    <citation type="submission" date="2019-03" db="EMBL/GenBank/DDBJ databases">
        <title>Genomic Encyclopedia of Type Strains, Phase III (KMG-III): the genomes of soil and plant-associated and newly described type strains.</title>
        <authorList>
            <person name="Whitman W."/>
        </authorList>
    </citation>
    <scope>NUCLEOTIDE SEQUENCE [LARGE SCALE GENOMIC DNA]</scope>
    <source>
        <strain evidence="11 12">CGMCC 1.7660</strain>
    </source>
</reference>
<feature type="transmembrane region" description="Helical" evidence="9">
    <location>
        <begin position="153"/>
        <end position="175"/>
    </location>
</feature>
<evidence type="ECO:0000256" key="2">
    <source>
        <dbReference type="ARBA" id="ARBA00010072"/>
    </source>
</evidence>
<dbReference type="InterPro" id="IPR051613">
    <property type="entry name" value="ABC_transp_permease_HisMQ"/>
</dbReference>
<evidence type="ECO:0000313" key="11">
    <source>
        <dbReference type="EMBL" id="TDQ86493.1"/>
    </source>
</evidence>
<dbReference type="CDD" id="cd06261">
    <property type="entry name" value="TM_PBP2"/>
    <property type="match status" value="1"/>
</dbReference>
<evidence type="ECO:0000256" key="4">
    <source>
        <dbReference type="ARBA" id="ARBA00022475"/>
    </source>
</evidence>
<dbReference type="EMBL" id="SNYW01000001">
    <property type="protein sequence ID" value="TDQ86493.1"/>
    <property type="molecule type" value="Genomic_DNA"/>
</dbReference>
<dbReference type="OrthoDB" id="9815029at2"/>
<gene>
    <name evidence="11" type="ORF">A8950_0185</name>
</gene>
<keyword evidence="8 9" id="KW-0472">Membrane</keyword>
<keyword evidence="6 9" id="KW-0812">Transmembrane</keyword>
<dbReference type="InterPro" id="IPR000515">
    <property type="entry name" value="MetI-like"/>
</dbReference>
<keyword evidence="5" id="KW-0997">Cell inner membrane</keyword>
<keyword evidence="3 9" id="KW-0813">Transport</keyword>
<dbReference type="AlphaFoldDB" id="A0A4R6WWL1"/>
<feature type="transmembrane region" description="Helical" evidence="9">
    <location>
        <begin position="64"/>
        <end position="82"/>
    </location>
</feature>
<evidence type="ECO:0000256" key="3">
    <source>
        <dbReference type="ARBA" id="ARBA00022448"/>
    </source>
</evidence>
<dbReference type="InterPro" id="IPR010065">
    <property type="entry name" value="AA_ABC_transptr_permease_3TM"/>
</dbReference>
<feature type="transmembrane region" description="Helical" evidence="9">
    <location>
        <begin position="195"/>
        <end position="215"/>
    </location>
</feature>
<dbReference type="PANTHER" id="PTHR30133">
    <property type="entry name" value="CATIONIC AMINO ACID TRANSPORTER, MEMBRANE COMPONENT"/>
    <property type="match status" value="1"/>
</dbReference>
<dbReference type="Gene3D" id="1.10.3720.10">
    <property type="entry name" value="MetI-like"/>
    <property type="match status" value="1"/>
</dbReference>
<evidence type="ECO:0000256" key="1">
    <source>
        <dbReference type="ARBA" id="ARBA00004429"/>
    </source>
</evidence>
<keyword evidence="4" id="KW-1003">Cell membrane</keyword>
<evidence type="ECO:0000256" key="6">
    <source>
        <dbReference type="ARBA" id="ARBA00022692"/>
    </source>
</evidence>
<organism evidence="11 12">
    <name type="scientific">Dongia mobilis</name>
    <dbReference type="NCBI Taxonomy" id="578943"/>
    <lineage>
        <taxon>Bacteria</taxon>
        <taxon>Pseudomonadati</taxon>
        <taxon>Pseudomonadota</taxon>
        <taxon>Alphaproteobacteria</taxon>
        <taxon>Rhodospirillales</taxon>
        <taxon>Dongiaceae</taxon>
        <taxon>Dongia</taxon>
    </lineage>
</organism>
<dbReference type="PROSITE" id="PS50928">
    <property type="entry name" value="ABC_TM1"/>
    <property type="match status" value="1"/>
</dbReference>
<comment type="caution">
    <text evidence="11">The sequence shown here is derived from an EMBL/GenBank/DDBJ whole genome shotgun (WGS) entry which is preliminary data.</text>
</comment>
<dbReference type="NCBIfam" id="TIGR01726">
    <property type="entry name" value="HEQRo_perm_3TM"/>
    <property type="match status" value="1"/>
</dbReference>
<evidence type="ECO:0000259" key="10">
    <source>
        <dbReference type="PROSITE" id="PS50928"/>
    </source>
</evidence>
<evidence type="ECO:0000313" key="12">
    <source>
        <dbReference type="Proteomes" id="UP000295783"/>
    </source>
</evidence>
<dbReference type="GO" id="GO:0022857">
    <property type="term" value="F:transmembrane transporter activity"/>
    <property type="evidence" value="ECO:0007669"/>
    <property type="project" value="InterPro"/>
</dbReference>
<accession>A0A4R6WWL1</accession>
<feature type="domain" description="ABC transmembrane type-1" evidence="10">
    <location>
        <begin position="15"/>
        <end position="216"/>
    </location>
</feature>
<proteinExistence type="inferred from homology"/>
<feature type="transmembrane region" description="Helical" evidence="9">
    <location>
        <begin position="94"/>
        <end position="116"/>
    </location>
</feature>
<dbReference type="Proteomes" id="UP000295783">
    <property type="component" value="Unassembled WGS sequence"/>
</dbReference>
<name>A0A4R6WWL1_9PROT</name>
<evidence type="ECO:0000256" key="5">
    <source>
        <dbReference type="ARBA" id="ARBA00022519"/>
    </source>
</evidence>
<dbReference type="GO" id="GO:0043190">
    <property type="term" value="C:ATP-binding cassette (ABC) transporter complex"/>
    <property type="evidence" value="ECO:0007669"/>
    <property type="project" value="InterPro"/>
</dbReference>
<sequence>MDIYQGYGWVFWQGITITIAVALCTAPVAIVMGLLGAWGKLAKFRPANTIANVYTTVVRGVPELVLILIVYYGVTIFLQWALSELTGGEVLIDIDSFTAGVLTLGVIYGAFATEVFRGAFQAIPKGQIEAARSLGMSPFLTLRRIMMPQVWRFALPGLGNTWLVLLKATALMSVIQLEELMRWTDIGARNTKLPFTFYLTASFLYLGLTIISMALQHRAEKWANRGIRRISS</sequence>
<dbReference type="SUPFAM" id="SSF161098">
    <property type="entry name" value="MetI-like"/>
    <property type="match status" value="1"/>
</dbReference>
<evidence type="ECO:0000256" key="7">
    <source>
        <dbReference type="ARBA" id="ARBA00022989"/>
    </source>
</evidence>
<comment type="subcellular location">
    <subcellularLocation>
        <location evidence="1">Cell inner membrane</location>
        <topology evidence="1">Multi-pass membrane protein</topology>
    </subcellularLocation>
    <subcellularLocation>
        <location evidence="9">Cell membrane</location>
        <topology evidence="9">Multi-pass membrane protein</topology>
    </subcellularLocation>
</comment>
<keyword evidence="12" id="KW-1185">Reference proteome</keyword>
<protein>
    <submittedName>
        <fullName evidence="11">Amino acid ABC transporter membrane protein 1 (PAAT family)</fullName>
    </submittedName>
</protein>
<keyword evidence="7 9" id="KW-1133">Transmembrane helix</keyword>
<dbReference type="Pfam" id="PF00528">
    <property type="entry name" value="BPD_transp_1"/>
    <property type="match status" value="1"/>
</dbReference>